<evidence type="ECO:0000256" key="2">
    <source>
        <dbReference type="ARBA" id="ARBA00022801"/>
    </source>
</evidence>
<dbReference type="InterPro" id="IPR050563">
    <property type="entry name" value="4-hydroxybenzoyl-CoA_TE"/>
</dbReference>
<comment type="similarity">
    <text evidence="1">Belongs to the 4-hydroxybenzoyl-CoA thioesterase family.</text>
</comment>
<evidence type="ECO:0000313" key="3">
    <source>
        <dbReference type="EMBL" id="SFX72605.1"/>
    </source>
</evidence>
<keyword evidence="2" id="KW-0378">Hydrolase</keyword>
<dbReference type="OrthoDB" id="333038at2"/>
<dbReference type="InterPro" id="IPR029069">
    <property type="entry name" value="HotDog_dom_sf"/>
</dbReference>
<evidence type="ECO:0000256" key="1">
    <source>
        <dbReference type="ARBA" id="ARBA00005953"/>
    </source>
</evidence>
<dbReference type="PANTHER" id="PTHR31793">
    <property type="entry name" value="4-HYDROXYBENZOYL-COA THIOESTERASE FAMILY MEMBER"/>
    <property type="match status" value="1"/>
</dbReference>
<gene>
    <name evidence="3" type="ORF">SAMN02745752_02651</name>
</gene>
<dbReference type="AlphaFoldDB" id="A0A1K1ZGE6"/>
<dbReference type="Pfam" id="PF13279">
    <property type="entry name" value="4HBT_2"/>
    <property type="match status" value="1"/>
</dbReference>
<reference evidence="3 4" key="1">
    <citation type="submission" date="2016-11" db="EMBL/GenBank/DDBJ databases">
        <authorList>
            <person name="Jaros S."/>
            <person name="Januszkiewicz K."/>
            <person name="Wedrychowicz H."/>
        </authorList>
    </citation>
    <scope>NUCLEOTIDE SEQUENCE [LARGE SCALE GENOMIC DNA]</scope>
    <source>
        <strain evidence="3 4">DSM 21637</strain>
    </source>
</reference>
<dbReference type="GO" id="GO:0047617">
    <property type="term" value="F:fatty acyl-CoA hydrolase activity"/>
    <property type="evidence" value="ECO:0007669"/>
    <property type="project" value="TreeGrafter"/>
</dbReference>
<dbReference type="PANTHER" id="PTHR31793:SF27">
    <property type="entry name" value="NOVEL THIOESTERASE SUPERFAMILY DOMAIN AND SAPOSIN A-TYPE DOMAIN CONTAINING PROTEIN (0610012H03RIK)"/>
    <property type="match status" value="1"/>
</dbReference>
<dbReference type="STRING" id="1122209.SAMN02745752_02651"/>
<dbReference type="Gene3D" id="3.10.129.10">
    <property type="entry name" value="Hotdog Thioesterase"/>
    <property type="match status" value="1"/>
</dbReference>
<dbReference type="RefSeq" id="WP_072326971.1">
    <property type="nucleotide sequence ID" value="NZ_FPJW01000011.1"/>
</dbReference>
<dbReference type="CDD" id="cd00586">
    <property type="entry name" value="4HBT"/>
    <property type="match status" value="1"/>
</dbReference>
<proteinExistence type="inferred from homology"/>
<sequence length="143" mass="15642">MPRTSLEFPAAVVYRHPLTLRICDINYGQHLGHDTLVSLLHDARCGWLDSHGLSELNLGGEGIGWVVAELVVHYQAEAFYADALVIELAIGEISTKGAELYHRVVRSDGAQVALAKAGVVFFDYASRKAVAVPENFLKLAGRR</sequence>
<keyword evidence="4" id="KW-1185">Reference proteome</keyword>
<name>A0A1K1ZGE6_9GAMM</name>
<dbReference type="SUPFAM" id="SSF54637">
    <property type="entry name" value="Thioesterase/thiol ester dehydrase-isomerase"/>
    <property type="match status" value="1"/>
</dbReference>
<protein>
    <submittedName>
        <fullName evidence="3">Acyl-CoA thioesterase FadM</fullName>
    </submittedName>
</protein>
<evidence type="ECO:0000313" key="4">
    <source>
        <dbReference type="Proteomes" id="UP000182350"/>
    </source>
</evidence>
<dbReference type="EMBL" id="FPJW01000011">
    <property type="protein sequence ID" value="SFX72605.1"/>
    <property type="molecule type" value="Genomic_DNA"/>
</dbReference>
<dbReference type="Proteomes" id="UP000182350">
    <property type="component" value="Unassembled WGS sequence"/>
</dbReference>
<accession>A0A1K1ZGE6</accession>
<organism evidence="3 4">
    <name type="scientific">Marinospirillum alkaliphilum DSM 21637</name>
    <dbReference type="NCBI Taxonomy" id="1122209"/>
    <lineage>
        <taxon>Bacteria</taxon>
        <taxon>Pseudomonadati</taxon>
        <taxon>Pseudomonadota</taxon>
        <taxon>Gammaproteobacteria</taxon>
        <taxon>Oceanospirillales</taxon>
        <taxon>Oceanospirillaceae</taxon>
        <taxon>Marinospirillum</taxon>
    </lineage>
</organism>